<dbReference type="OrthoDB" id="432412at2759"/>
<dbReference type="AlphaFoldDB" id="A0A6A6A2L6"/>
<reference evidence="2" key="1">
    <citation type="journal article" date="2020" name="Stud. Mycol.">
        <title>101 Dothideomycetes genomes: a test case for predicting lifestyles and emergence of pathogens.</title>
        <authorList>
            <person name="Haridas S."/>
            <person name="Albert R."/>
            <person name="Binder M."/>
            <person name="Bloem J."/>
            <person name="Labutti K."/>
            <person name="Salamov A."/>
            <person name="Andreopoulos B."/>
            <person name="Baker S."/>
            <person name="Barry K."/>
            <person name="Bills G."/>
            <person name="Bluhm B."/>
            <person name="Cannon C."/>
            <person name="Castanera R."/>
            <person name="Culley D."/>
            <person name="Daum C."/>
            <person name="Ezra D."/>
            <person name="Gonzalez J."/>
            <person name="Henrissat B."/>
            <person name="Kuo A."/>
            <person name="Liang C."/>
            <person name="Lipzen A."/>
            <person name="Lutzoni F."/>
            <person name="Magnuson J."/>
            <person name="Mondo S."/>
            <person name="Nolan M."/>
            <person name="Ohm R."/>
            <person name="Pangilinan J."/>
            <person name="Park H.-J."/>
            <person name="Ramirez L."/>
            <person name="Alfaro M."/>
            <person name="Sun H."/>
            <person name="Tritt A."/>
            <person name="Yoshinaga Y."/>
            <person name="Zwiers L.-H."/>
            <person name="Turgeon B."/>
            <person name="Goodwin S."/>
            <person name="Spatafora J."/>
            <person name="Crous P."/>
            <person name="Grigoriev I."/>
        </authorList>
    </citation>
    <scope>NUCLEOTIDE SEQUENCE</scope>
    <source>
        <strain evidence="2">CBS 119687</strain>
    </source>
</reference>
<dbReference type="PANTHER" id="PTHR15955:SF10">
    <property type="entry name" value="DUF1115 DOMAIN PROTEIN (AFU_ORTHOLOGUE AFUA_5G14750)"/>
    <property type="match status" value="1"/>
</dbReference>
<dbReference type="RefSeq" id="XP_033519806.1">
    <property type="nucleotide sequence ID" value="XM_033664301.1"/>
</dbReference>
<feature type="domain" description="Small nuclear ribonucleoprotein Prp3 C-terminal" evidence="1">
    <location>
        <begin position="177"/>
        <end position="254"/>
    </location>
</feature>
<dbReference type="Gene3D" id="3.10.110.10">
    <property type="entry name" value="Ubiquitin Conjugating Enzyme"/>
    <property type="match status" value="1"/>
</dbReference>
<dbReference type="InterPro" id="IPR017359">
    <property type="entry name" value="Phi-like"/>
</dbReference>
<evidence type="ECO:0000313" key="2">
    <source>
        <dbReference type="EMBL" id="KAF2125414.1"/>
    </source>
</evidence>
<protein>
    <recommendedName>
        <fullName evidence="1">Small nuclear ribonucleoprotein Prp3 C-terminal domain-containing protein</fullName>
    </recommendedName>
</protein>
<dbReference type="PIRSF" id="PIRSF038021">
    <property type="entry name" value="UCP038021_RWDD2"/>
    <property type="match status" value="1"/>
</dbReference>
<dbReference type="PANTHER" id="PTHR15955">
    <property type="entry name" value="RWD DOMAIN CONTAINING PROTEIN 2"/>
    <property type="match status" value="1"/>
</dbReference>
<dbReference type="EMBL" id="ML977516">
    <property type="protein sequence ID" value="KAF2125414.1"/>
    <property type="molecule type" value="Genomic_DNA"/>
</dbReference>
<sequence length="301" mass="33943">MSNSRSWQLLPPDLVELQIGQVDLLMAMYPDEVKLDESSEALLDTLREGSNDDPSATFSAPPTISIPLRLPIPTSESDNATQESLLLNLTVPFMYEGSSQPEEPPQIKVRIQQASWMSRATTSKLMDEVSETEDLLGTLEFIKEATALHLKRFADLAADKLSPDSVVDETYSLVRVWFYFPSISTRSKRDDFVQLAPQYNLTGFLYAGKPGLLCVEGSSTSIDLYMRYIKTESWGDIPAHHKKVSERYREESATRAFSDMTEITDSVGERRGHRMNRSDMKAIEDWLVERGLGDAFTKVLM</sequence>
<dbReference type="InterPro" id="IPR010541">
    <property type="entry name" value="Prp3_C"/>
</dbReference>
<gene>
    <name evidence="2" type="ORF">P153DRAFT_299858</name>
</gene>
<accession>A0A6A6A2L6</accession>
<name>A0A6A6A2L6_9PLEO</name>
<evidence type="ECO:0000313" key="3">
    <source>
        <dbReference type="Proteomes" id="UP000799771"/>
    </source>
</evidence>
<dbReference type="GeneID" id="54404733"/>
<evidence type="ECO:0000259" key="1">
    <source>
        <dbReference type="Pfam" id="PF06544"/>
    </source>
</evidence>
<dbReference type="InterPro" id="IPR059181">
    <property type="entry name" value="RWDD2A-B_C"/>
</dbReference>
<keyword evidence="3" id="KW-1185">Reference proteome</keyword>
<proteinExistence type="predicted"/>
<dbReference type="Proteomes" id="UP000799771">
    <property type="component" value="Unassembled WGS sequence"/>
</dbReference>
<dbReference type="Pfam" id="PF06544">
    <property type="entry name" value="Prp3_C"/>
    <property type="match status" value="1"/>
</dbReference>
<dbReference type="SUPFAM" id="SSF54495">
    <property type="entry name" value="UBC-like"/>
    <property type="match status" value="1"/>
</dbReference>
<dbReference type="CDD" id="cd24163">
    <property type="entry name" value="RWDD2_C"/>
    <property type="match status" value="1"/>
</dbReference>
<dbReference type="InterPro" id="IPR016135">
    <property type="entry name" value="UBQ-conjugating_enzyme/RWD"/>
</dbReference>
<organism evidence="2 3">
    <name type="scientific">Dothidotthia symphoricarpi CBS 119687</name>
    <dbReference type="NCBI Taxonomy" id="1392245"/>
    <lineage>
        <taxon>Eukaryota</taxon>
        <taxon>Fungi</taxon>
        <taxon>Dikarya</taxon>
        <taxon>Ascomycota</taxon>
        <taxon>Pezizomycotina</taxon>
        <taxon>Dothideomycetes</taxon>
        <taxon>Pleosporomycetidae</taxon>
        <taxon>Pleosporales</taxon>
        <taxon>Dothidotthiaceae</taxon>
        <taxon>Dothidotthia</taxon>
    </lineage>
</organism>